<dbReference type="EMBL" id="VJYK02000004">
    <property type="protein sequence ID" value="MQS00493.1"/>
    <property type="molecule type" value="Genomic_DNA"/>
</dbReference>
<dbReference type="InterPro" id="IPR014440">
    <property type="entry name" value="HCCAis_GSTk"/>
</dbReference>
<sequence length="206" mass="23987">MARRRPRWYFSFRSPYSWMAYRDLTDVHKDVADRVDWLPFWEPDEAAARELASGGVELPYVPMSREKHLYILQDVRRLARERGLSLVWPVDREPRWEVSHLAYLVAEELGAGREFVDHVYRARWELGEDISDPEVMARIGDRLGLDRQRLAGACDDPDVRARGMEALNSLYRDGVFGVPFFIDGYEKFWGVDRLPGFVAAVRSRPA</sequence>
<dbReference type="Proteomes" id="UP000320857">
    <property type="component" value="Unassembled WGS sequence"/>
</dbReference>
<dbReference type="RefSeq" id="WP_143645974.1">
    <property type="nucleotide sequence ID" value="NZ_JABJXA010000026.1"/>
</dbReference>
<comment type="similarity">
    <text evidence="1">Belongs to the GST superfamily. NadH family.</text>
</comment>
<evidence type="ECO:0000256" key="1">
    <source>
        <dbReference type="PIRNR" id="PIRNR006386"/>
    </source>
</evidence>
<dbReference type="InterPro" id="IPR001853">
    <property type="entry name" value="DSBA-like_thioredoxin_dom"/>
</dbReference>
<dbReference type="PANTHER" id="PTHR42943:SF2">
    <property type="entry name" value="GLUTATHIONE S-TRANSFERASE KAPPA 1"/>
    <property type="match status" value="1"/>
</dbReference>
<name>A0A5P0YJD8_9ACTN</name>
<dbReference type="SUPFAM" id="SSF52833">
    <property type="entry name" value="Thioredoxin-like"/>
    <property type="match status" value="1"/>
</dbReference>
<dbReference type="GO" id="GO:0016491">
    <property type="term" value="F:oxidoreductase activity"/>
    <property type="evidence" value="ECO:0007669"/>
    <property type="project" value="InterPro"/>
</dbReference>
<dbReference type="EC" id="5.99.1.4" evidence="1"/>
<dbReference type="PIRSF" id="PIRSF006386">
    <property type="entry name" value="HCCAis_GSTk"/>
    <property type="match status" value="1"/>
</dbReference>
<evidence type="ECO:0000313" key="7">
    <source>
        <dbReference type="Proteomes" id="UP000517765"/>
    </source>
</evidence>
<feature type="domain" description="DSBA-like thioredoxin" evidence="3">
    <location>
        <begin position="9"/>
        <end position="200"/>
    </location>
</feature>
<dbReference type="OrthoDB" id="5244108at2"/>
<evidence type="ECO:0000313" key="4">
    <source>
        <dbReference type="EMBL" id="MBB1258509.1"/>
    </source>
</evidence>
<dbReference type="GO" id="GO:0018845">
    <property type="term" value="F:2-hydroxychromene-2-carboxylate isomerase activity"/>
    <property type="evidence" value="ECO:0007669"/>
    <property type="project" value="UniProtKB-UniRule"/>
</dbReference>
<keyword evidence="1 5" id="KW-0413">Isomerase</keyword>
<dbReference type="Pfam" id="PF01323">
    <property type="entry name" value="DSBA"/>
    <property type="match status" value="1"/>
</dbReference>
<dbReference type="Gene3D" id="3.40.30.10">
    <property type="entry name" value="Glutaredoxin"/>
    <property type="match status" value="1"/>
</dbReference>
<dbReference type="InterPro" id="IPR051924">
    <property type="entry name" value="GST_Kappa/NadH"/>
</dbReference>
<dbReference type="PANTHER" id="PTHR42943">
    <property type="entry name" value="GLUTATHIONE S-TRANSFERASE KAPPA"/>
    <property type="match status" value="1"/>
</dbReference>
<evidence type="ECO:0000256" key="2">
    <source>
        <dbReference type="PIRSR" id="PIRSR006386-1"/>
    </source>
</evidence>
<comment type="caution">
    <text evidence="5">The sequence shown here is derived from an EMBL/GenBank/DDBJ whole genome shotgun (WGS) entry which is preliminary data.</text>
</comment>
<gene>
    <name evidence="5" type="ORF">FNX44_001075</name>
    <name evidence="4" type="ORF">H3147_06635</name>
</gene>
<dbReference type="Proteomes" id="UP000517765">
    <property type="component" value="Unassembled WGS sequence"/>
</dbReference>
<protein>
    <recommendedName>
        <fullName evidence="1">2-hydroxychromene-2-carboxylate isomerase</fullName>
        <ecNumber evidence="1">5.99.1.4</ecNumber>
    </recommendedName>
</protein>
<accession>A0A5P0YJD8</accession>
<feature type="active site" description="Nucleophile" evidence="2">
    <location>
        <position position="14"/>
    </location>
</feature>
<evidence type="ECO:0000259" key="3">
    <source>
        <dbReference type="Pfam" id="PF01323"/>
    </source>
</evidence>
<dbReference type="InterPro" id="IPR036249">
    <property type="entry name" value="Thioredoxin-like_sf"/>
</dbReference>
<comment type="catalytic activity">
    <reaction evidence="1">
        <text>2-hydroxychromene-2-carboxylate = (3E)-4-(2-hydroxyphenyl)-2-oxobut-3-enoate</text>
        <dbReference type="Rhea" id="RHEA:27401"/>
        <dbReference type="ChEBI" id="CHEBI:59350"/>
        <dbReference type="ChEBI" id="CHEBI:59353"/>
        <dbReference type="EC" id="5.99.1.4"/>
    </reaction>
</comment>
<dbReference type="AlphaFoldDB" id="A0A5P0YJD8"/>
<organism evidence="5 6">
    <name type="scientific">Streptomyces alkaliterrae</name>
    <dbReference type="NCBI Taxonomy" id="2213162"/>
    <lineage>
        <taxon>Bacteria</taxon>
        <taxon>Bacillati</taxon>
        <taxon>Actinomycetota</taxon>
        <taxon>Actinomycetes</taxon>
        <taxon>Kitasatosporales</taxon>
        <taxon>Streptomycetaceae</taxon>
        <taxon>Streptomyces</taxon>
    </lineage>
</organism>
<reference evidence="4" key="3">
    <citation type="journal article" name="Syst. Appl. Microbiol.">
        <title>Streptomyces alkaliterrae sp. nov., isolated from an alkaline soil, and emended descriptions of Streptomyces alkaliphilus, Streptomyces calidiresistens and Streptomyces durbertensis.</title>
        <authorList>
            <person name="Swiecimska M."/>
            <person name="Golinska P."/>
            <person name="Nouioui I."/>
            <person name="Wypij M."/>
            <person name="Rai M."/>
            <person name="Sangal V."/>
            <person name="Goodfellow M."/>
        </authorList>
    </citation>
    <scope>NUCLEOTIDE SEQUENCE</scope>
    <source>
        <strain evidence="4">OF8</strain>
    </source>
</reference>
<evidence type="ECO:0000313" key="5">
    <source>
        <dbReference type="EMBL" id="MQS00493.1"/>
    </source>
</evidence>
<reference evidence="7" key="2">
    <citation type="submission" date="2020-05" db="EMBL/GenBank/DDBJ databases">
        <title>Classification of alakaliphilic streptomycetes isolated from an alkaline soil next to Lonar Crater, India and a proposal for the recognition of Streptomyces alkaliterrae sp. nov.</title>
        <authorList>
            <person name="Golinska P."/>
        </authorList>
    </citation>
    <scope>NUCLEOTIDE SEQUENCE [LARGE SCALE GENOMIC DNA]</scope>
    <source>
        <strain evidence="7">OF8</strain>
    </source>
</reference>
<keyword evidence="6" id="KW-1185">Reference proteome</keyword>
<dbReference type="EMBL" id="JABJXA010000026">
    <property type="protein sequence ID" value="MBB1258509.1"/>
    <property type="molecule type" value="Genomic_DNA"/>
</dbReference>
<reference evidence="5 6" key="1">
    <citation type="submission" date="2019-10" db="EMBL/GenBank/DDBJ databases">
        <title>Streptomyces sp. nov., a novel actinobacterium isolated from alkaline environment.</title>
        <authorList>
            <person name="Golinska P."/>
        </authorList>
    </citation>
    <scope>NUCLEOTIDE SEQUENCE [LARGE SCALE GENOMIC DNA]</scope>
    <source>
        <strain evidence="5 6">OF1</strain>
    </source>
</reference>
<evidence type="ECO:0000313" key="6">
    <source>
        <dbReference type="Proteomes" id="UP000320857"/>
    </source>
</evidence>
<proteinExistence type="inferred from homology"/>